<evidence type="ECO:0000313" key="2">
    <source>
        <dbReference type="Proteomes" id="UP000054477"/>
    </source>
</evidence>
<name>A0A0C9Y2A0_9AGAR</name>
<evidence type="ECO:0000313" key="1">
    <source>
        <dbReference type="EMBL" id="KIK04202.1"/>
    </source>
</evidence>
<reference evidence="1 2" key="1">
    <citation type="submission" date="2014-04" db="EMBL/GenBank/DDBJ databases">
        <authorList>
            <consortium name="DOE Joint Genome Institute"/>
            <person name="Kuo A."/>
            <person name="Kohler A."/>
            <person name="Nagy L.G."/>
            <person name="Floudas D."/>
            <person name="Copeland A."/>
            <person name="Barry K.W."/>
            <person name="Cichocki N."/>
            <person name="Veneault-Fourrey C."/>
            <person name="LaButti K."/>
            <person name="Lindquist E.A."/>
            <person name="Lipzen A."/>
            <person name="Lundell T."/>
            <person name="Morin E."/>
            <person name="Murat C."/>
            <person name="Sun H."/>
            <person name="Tunlid A."/>
            <person name="Henrissat B."/>
            <person name="Grigoriev I.V."/>
            <person name="Hibbett D.S."/>
            <person name="Martin F."/>
            <person name="Nordberg H.P."/>
            <person name="Cantor M.N."/>
            <person name="Hua S.X."/>
        </authorList>
    </citation>
    <scope>NUCLEOTIDE SEQUENCE [LARGE SCALE GENOMIC DNA]</scope>
    <source>
        <strain evidence="1 2">LaAM-08-1</strain>
    </source>
</reference>
<dbReference type="EMBL" id="KN838572">
    <property type="protein sequence ID" value="KIK04202.1"/>
    <property type="molecule type" value="Genomic_DNA"/>
</dbReference>
<dbReference type="HOGENOM" id="CLU_2542920_0_0_1"/>
<organism evidence="1 2">
    <name type="scientific">Laccaria amethystina LaAM-08-1</name>
    <dbReference type="NCBI Taxonomy" id="1095629"/>
    <lineage>
        <taxon>Eukaryota</taxon>
        <taxon>Fungi</taxon>
        <taxon>Dikarya</taxon>
        <taxon>Basidiomycota</taxon>
        <taxon>Agaricomycotina</taxon>
        <taxon>Agaricomycetes</taxon>
        <taxon>Agaricomycetidae</taxon>
        <taxon>Agaricales</taxon>
        <taxon>Agaricineae</taxon>
        <taxon>Hydnangiaceae</taxon>
        <taxon>Laccaria</taxon>
    </lineage>
</organism>
<sequence>MHESTLYVRNLMEVNSKLTSLPSSTLFWTKRGPVGDFSTLQLEDHNVVGLVPAIRPHWVRHPGQLFYKFEDAQVSSLVPFLGQ</sequence>
<protein>
    <submittedName>
        <fullName evidence="1">Uncharacterized protein</fullName>
    </submittedName>
</protein>
<dbReference type="Proteomes" id="UP000054477">
    <property type="component" value="Unassembled WGS sequence"/>
</dbReference>
<dbReference type="AlphaFoldDB" id="A0A0C9Y2A0"/>
<gene>
    <name evidence="1" type="ORF">K443DRAFT_676165</name>
</gene>
<accession>A0A0C9Y2A0</accession>
<proteinExistence type="predicted"/>
<reference evidence="2" key="2">
    <citation type="submission" date="2015-01" db="EMBL/GenBank/DDBJ databases">
        <title>Evolutionary Origins and Diversification of the Mycorrhizal Mutualists.</title>
        <authorList>
            <consortium name="DOE Joint Genome Institute"/>
            <consortium name="Mycorrhizal Genomics Consortium"/>
            <person name="Kohler A."/>
            <person name="Kuo A."/>
            <person name="Nagy L.G."/>
            <person name="Floudas D."/>
            <person name="Copeland A."/>
            <person name="Barry K.W."/>
            <person name="Cichocki N."/>
            <person name="Veneault-Fourrey C."/>
            <person name="LaButti K."/>
            <person name="Lindquist E.A."/>
            <person name="Lipzen A."/>
            <person name="Lundell T."/>
            <person name="Morin E."/>
            <person name="Murat C."/>
            <person name="Riley R."/>
            <person name="Ohm R."/>
            <person name="Sun H."/>
            <person name="Tunlid A."/>
            <person name="Henrissat B."/>
            <person name="Grigoriev I.V."/>
            <person name="Hibbett D.S."/>
            <person name="Martin F."/>
        </authorList>
    </citation>
    <scope>NUCLEOTIDE SEQUENCE [LARGE SCALE GENOMIC DNA]</scope>
    <source>
        <strain evidence="2">LaAM-08-1</strain>
    </source>
</reference>
<keyword evidence="2" id="KW-1185">Reference proteome</keyword>